<dbReference type="OrthoDB" id="10261782at2759"/>
<evidence type="ECO:0000313" key="3">
    <source>
        <dbReference type="Proteomes" id="UP000076738"/>
    </source>
</evidence>
<dbReference type="PANTHER" id="PTHR35204:SF1">
    <property type="entry name" value="ENTEROTOXIN"/>
    <property type="match status" value="1"/>
</dbReference>
<dbReference type="InterPro" id="IPR038921">
    <property type="entry name" value="YOR389W-like"/>
</dbReference>
<dbReference type="PANTHER" id="PTHR35204">
    <property type="entry name" value="YALI0A21131P"/>
    <property type="match status" value="1"/>
</dbReference>
<dbReference type="Proteomes" id="UP000076738">
    <property type="component" value="Unassembled WGS sequence"/>
</dbReference>
<feature type="signal peptide" evidence="1">
    <location>
        <begin position="1"/>
        <end position="18"/>
    </location>
</feature>
<keyword evidence="1" id="KW-0732">Signal</keyword>
<proteinExistence type="predicted"/>
<sequence>MRLLWLLQALALASATLGQLLDHRAHLFNSVSSALRQWGNTLNPNGASFAPGVIRAGTSMYHARIWALEPATPEWLAFDAEMSFGIFGNRFRFPGSNSTGDTWMRTYSSKRDIKVGYFDGMSAMIANTGTFDFVDLIGFGLNGTPVGDFRGLWDEYARAEKLCNWTKEFDVDLDGFVRMNAGFELIVCDWSPWELVANINVTRTHQDTTEPWYEWARSAAWHNFVTDARVELDWSGFVSAHGRDVILDPKSSAKERRMVNMANETRAKIRDEVLEISGRPLFAKRGINWQTLADTVTTRYAPRLLQIQSILSSASPNETDIAAAASLVHIALVPYYDPTLADFGLHKCVNGLTWHIQPSSLTNEEKKIYESVLYVLTRICGTLYDLFDLLPISSPNPTPTPWAVNTSISDAETLVTTLFEDLVWPSFTTCPIGACSDVDRSGPDVSAEPISTGEIADLLDAAPVEVEDGRLEGAQVVAQVVTQVVQEGREVEHLRTFHLKVADLSKLPYQPMIIRRMRIKIGYGGRFTTSFE</sequence>
<keyword evidence="3" id="KW-1185">Reference proteome</keyword>
<evidence type="ECO:0000256" key="1">
    <source>
        <dbReference type="SAM" id="SignalP"/>
    </source>
</evidence>
<organism evidence="2 3">
    <name type="scientific">Calocera viscosa (strain TUFC12733)</name>
    <dbReference type="NCBI Taxonomy" id="1330018"/>
    <lineage>
        <taxon>Eukaryota</taxon>
        <taxon>Fungi</taxon>
        <taxon>Dikarya</taxon>
        <taxon>Basidiomycota</taxon>
        <taxon>Agaricomycotina</taxon>
        <taxon>Dacrymycetes</taxon>
        <taxon>Dacrymycetales</taxon>
        <taxon>Dacrymycetaceae</taxon>
        <taxon>Calocera</taxon>
    </lineage>
</organism>
<gene>
    <name evidence="2" type="ORF">CALVIDRAFT_563415</name>
</gene>
<evidence type="ECO:0000313" key="2">
    <source>
        <dbReference type="EMBL" id="KZO96760.1"/>
    </source>
</evidence>
<reference evidence="2 3" key="1">
    <citation type="journal article" date="2016" name="Mol. Biol. Evol.">
        <title>Comparative Genomics of Early-Diverging Mushroom-Forming Fungi Provides Insights into the Origins of Lignocellulose Decay Capabilities.</title>
        <authorList>
            <person name="Nagy L.G."/>
            <person name="Riley R."/>
            <person name="Tritt A."/>
            <person name="Adam C."/>
            <person name="Daum C."/>
            <person name="Floudas D."/>
            <person name="Sun H."/>
            <person name="Yadav J.S."/>
            <person name="Pangilinan J."/>
            <person name="Larsson K.H."/>
            <person name="Matsuura K."/>
            <person name="Barry K."/>
            <person name="Labutti K."/>
            <person name="Kuo R."/>
            <person name="Ohm R.A."/>
            <person name="Bhattacharya S.S."/>
            <person name="Shirouzu T."/>
            <person name="Yoshinaga Y."/>
            <person name="Martin F.M."/>
            <person name="Grigoriev I.V."/>
            <person name="Hibbett D.S."/>
        </authorList>
    </citation>
    <scope>NUCLEOTIDE SEQUENCE [LARGE SCALE GENOMIC DNA]</scope>
    <source>
        <strain evidence="2 3">TUFC12733</strain>
    </source>
</reference>
<accession>A0A167MIV9</accession>
<dbReference type="STRING" id="1330018.A0A167MIV9"/>
<feature type="chain" id="PRO_5007890327" evidence="1">
    <location>
        <begin position="19"/>
        <end position="532"/>
    </location>
</feature>
<protein>
    <submittedName>
        <fullName evidence="2">Uncharacterized protein</fullName>
    </submittedName>
</protein>
<dbReference type="AlphaFoldDB" id="A0A167MIV9"/>
<dbReference type="EMBL" id="KV417282">
    <property type="protein sequence ID" value="KZO96760.1"/>
    <property type="molecule type" value="Genomic_DNA"/>
</dbReference>
<name>A0A167MIV9_CALVF</name>